<evidence type="ECO:0000256" key="1">
    <source>
        <dbReference type="SAM" id="MobiDB-lite"/>
    </source>
</evidence>
<dbReference type="Pfam" id="PF14223">
    <property type="entry name" value="Retrotran_gag_2"/>
    <property type="match status" value="1"/>
</dbReference>
<protein>
    <recommendedName>
        <fullName evidence="4">Retrovirus-related Pol polyprotein from transposon TNT 1-94</fullName>
    </recommendedName>
</protein>
<proteinExistence type="predicted"/>
<dbReference type="OMA" id="RRFCTDI"/>
<feature type="compositionally biased region" description="Basic residues" evidence="1">
    <location>
        <begin position="132"/>
        <end position="143"/>
    </location>
</feature>
<dbReference type="HOGENOM" id="CLU_1808407_0_0_1"/>
<name>T1GHI1_MEGSC</name>
<sequence length="143" mass="16416">MEAWRRFCTDIEDTNEVFRLRVRSSLVNRVFLLKKLCHLKLGSNTMEAHIGEMLSTVDELKAPGKELKEQLADTMMLGSLPEPYEMLVSALEVRPETELTILDVKEKLIQEHQRHHSVETVVLKTSSPKDNQRKKSSGNSKNK</sequence>
<dbReference type="STRING" id="36166.T1GHI1"/>
<reference evidence="2" key="2">
    <citation type="submission" date="2015-06" db="UniProtKB">
        <authorList>
            <consortium name="EnsemblMetazoa"/>
        </authorList>
    </citation>
    <scope>IDENTIFICATION</scope>
</reference>
<accession>T1GHI1</accession>
<dbReference type="Proteomes" id="UP000015102">
    <property type="component" value="Unassembled WGS sequence"/>
</dbReference>
<organism evidence="2 3">
    <name type="scientific">Megaselia scalaris</name>
    <name type="common">Humpbacked fly</name>
    <name type="synonym">Phora scalaris</name>
    <dbReference type="NCBI Taxonomy" id="36166"/>
    <lineage>
        <taxon>Eukaryota</taxon>
        <taxon>Metazoa</taxon>
        <taxon>Ecdysozoa</taxon>
        <taxon>Arthropoda</taxon>
        <taxon>Hexapoda</taxon>
        <taxon>Insecta</taxon>
        <taxon>Pterygota</taxon>
        <taxon>Neoptera</taxon>
        <taxon>Endopterygota</taxon>
        <taxon>Diptera</taxon>
        <taxon>Brachycera</taxon>
        <taxon>Muscomorpha</taxon>
        <taxon>Platypezoidea</taxon>
        <taxon>Phoridae</taxon>
        <taxon>Megaseliini</taxon>
        <taxon>Megaselia</taxon>
    </lineage>
</organism>
<reference evidence="3" key="1">
    <citation type="submission" date="2013-02" db="EMBL/GenBank/DDBJ databases">
        <authorList>
            <person name="Hughes D."/>
        </authorList>
    </citation>
    <scope>NUCLEOTIDE SEQUENCE</scope>
    <source>
        <strain>Durham</strain>
        <strain evidence="3">NC isolate 2 -- Noor lab</strain>
    </source>
</reference>
<dbReference type="EMBL" id="CAQQ02005222">
    <property type="status" value="NOT_ANNOTATED_CDS"/>
    <property type="molecule type" value="Genomic_DNA"/>
</dbReference>
<evidence type="ECO:0000313" key="3">
    <source>
        <dbReference type="Proteomes" id="UP000015102"/>
    </source>
</evidence>
<dbReference type="EnsemblMetazoa" id="MESCA002883-RA">
    <property type="protein sequence ID" value="MESCA002883-PA"/>
    <property type="gene ID" value="MESCA002883"/>
</dbReference>
<dbReference type="AlphaFoldDB" id="T1GHI1"/>
<evidence type="ECO:0000313" key="2">
    <source>
        <dbReference type="EnsemblMetazoa" id="MESCA002883-PA"/>
    </source>
</evidence>
<feature type="region of interest" description="Disordered" evidence="1">
    <location>
        <begin position="115"/>
        <end position="143"/>
    </location>
</feature>
<keyword evidence="3" id="KW-1185">Reference proteome</keyword>
<evidence type="ECO:0008006" key="4">
    <source>
        <dbReference type="Google" id="ProtNLM"/>
    </source>
</evidence>